<dbReference type="PANTHER" id="PTHR43182:SF1">
    <property type="entry name" value="COBALT-PRECORRIN-7 C(5)-METHYLTRANSFERASE"/>
    <property type="match status" value="1"/>
</dbReference>
<dbReference type="InterPro" id="IPR000878">
    <property type="entry name" value="4pyrrol_Mease"/>
</dbReference>
<dbReference type="GO" id="GO:0009236">
    <property type="term" value="P:cobalamin biosynthetic process"/>
    <property type="evidence" value="ECO:0007669"/>
    <property type="project" value="UniProtKB-UniPathway"/>
</dbReference>
<dbReference type="Proteomes" id="UP000505210">
    <property type="component" value="Chromosome"/>
</dbReference>
<dbReference type="InterPro" id="IPR014777">
    <property type="entry name" value="4pyrrole_Mease_sub1"/>
</dbReference>
<keyword evidence="3 7" id="KW-0489">Methyltransferase</keyword>
<dbReference type="Gene3D" id="3.30.950.10">
    <property type="entry name" value="Methyltransferase, Cobalt-precorrin-4 Transmethylase, Domain 2"/>
    <property type="match status" value="1"/>
</dbReference>
<protein>
    <submittedName>
        <fullName evidence="7">Precorrin-6y C5,15-methyltransferase (Decarboxylating) subunit CbiE</fullName>
    </submittedName>
</protein>
<dbReference type="Gene3D" id="3.40.50.150">
    <property type="entry name" value="Vaccinia Virus protein VP39"/>
    <property type="match status" value="1"/>
</dbReference>
<dbReference type="CDD" id="cd02440">
    <property type="entry name" value="AdoMet_MTases"/>
    <property type="match status" value="1"/>
</dbReference>
<evidence type="ECO:0000259" key="6">
    <source>
        <dbReference type="Pfam" id="PF00590"/>
    </source>
</evidence>
<sequence>MVPIHVVGIGLEGAAGLTAAARQAVNRATLLVGSDRHLAYFPDHAAPKVPLADFHAMLRQIHAYIGAASQAETDADPDTDLSIAVLTSGDPLFFGLGRLLLSEFPADWLTFHPHLSAIQLAFSRVKVPWQDARLVSAHGRSPDTLIQALQQGAAKIAALTDGHNTPPAIARLVCNLDLPGQYHLWVCENLGGADERVQCFAPAELATQQDIPFAPLNVVILLRDAEADAPDLATLPMFGIPDAAFLSFGDRPGLMTKRDVRVLALAELALQPGQVVWDIGAGTGSVAIEAARLCPASTVYALEKTAAGFSLIQQNAERFQVKNLKPTQGKAPAALSLLPAPDRVFIGGSGGQLGEILDDCAEVLKPGGRMVLAIATLDHLAIAQTWLQANRSAWQQHALQVNLARTVPVAALTRFAPLNPVTLITLQRSDRAPILS</sequence>
<feature type="domain" description="Tetrapyrrole methylase" evidence="6">
    <location>
        <begin position="4"/>
        <end position="197"/>
    </location>
</feature>
<keyword evidence="2" id="KW-0169">Cobalamin biosynthesis</keyword>
<evidence type="ECO:0000256" key="1">
    <source>
        <dbReference type="ARBA" id="ARBA00004953"/>
    </source>
</evidence>
<organism evidence="7 8">
    <name type="scientific">Thermoleptolyngbya sichuanensis A183</name>
    <dbReference type="NCBI Taxonomy" id="2737172"/>
    <lineage>
        <taxon>Bacteria</taxon>
        <taxon>Bacillati</taxon>
        <taxon>Cyanobacteriota</taxon>
        <taxon>Cyanophyceae</taxon>
        <taxon>Oculatellales</taxon>
        <taxon>Oculatellaceae</taxon>
        <taxon>Thermoleptolyngbya</taxon>
        <taxon>Thermoleptolyngbya sichuanensis</taxon>
    </lineage>
</organism>
<name>A0A6M8BDE9_9CYAN</name>
<evidence type="ECO:0000313" key="7">
    <source>
        <dbReference type="EMBL" id="QKD81273.1"/>
    </source>
</evidence>
<dbReference type="SUPFAM" id="SSF53790">
    <property type="entry name" value="Tetrapyrrole methylase"/>
    <property type="match status" value="1"/>
</dbReference>
<dbReference type="AlphaFoldDB" id="A0A6M8BDE9"/>
<accession>A0A6M8BDE9</accession>
<proteinExistence type="predicted"/>
<dbReference type="EMBL" id="CP053661">
    <property type="protein sequence ID" value="QKD81273.1"/>
    <property type="molecule type" value="Genomic_DNA"/>
</dbReference>
<dbReference type="Gene3D" id="3.40.1010.10">
    <property type="entry name" value="Cobalt-precorrin-4 Transmethylase, Domain 1"/>
    <property type="match status" value="1"/>
</dbReference>
<dbReference type="SUPFAM" id="SSF53335">
    <property type="entry name" value="S-adenosyl-L-methionine-dependent methyltransferases"/>
    <property type="match status" value="1"/>
</dbReference>
<evidence type="ECO:0000256" key="2">
    <source>
        <dbReference type="ARBA" id="ARBA00022573"/>
    </source>
</evidence>
<reference evidence="7 8" key="1">
    <citation type="submission" date="2020-05" db="EMBL/GenBank/DDBJ databases">
        <title>Complete genome sequence of of a novel Thermoleptolyngbya strain isolated from hot springs of Ganzi, Sichuan China.</title>
        <authorList>
            <person name="Tang J."/>
            <person name="Daroch M."/>
            <person name="Li L."/>
            <person name="Waleron K."/>
            <person name="Waleron M."/>
            <person name="Waleron M."/>
        </authorList>
    </citation>
    <scope>NUCLEOTIDE SEQUENCE [LARGE SCALE GENOMIC DNA]</scope>
    <source>
        <strain evidence="7 8">PKUAC-SCTA183</strain>
    </source>
</reference>
<dbReference type="InterPro" id="IPR014008">
    <property type="entry name" value="Cbl_synth_MTase_CbiT"/>
</dbReference>
<dbReference type="InterPro" id="IPR006365">
    <property type="entry name" value="Cbl_synth_CobL"/>
</dbReference>
<evidence type="ECO:0000313" key="8">
    <source>
        <dbReference type="Proteomes" id="UP000505210"/>
    </source>
</evidence>
<dbReference type="CDD" id="cd11644">
    <property type="entry name" value="Precorrin-6Y-MT"/>
    <property type="match status" value="1"/>
</dbReference>
<dbReference type="InterPro" id="IPR035996">
    <property type="entry name" value="4pyrrol_Methylase_sf"/>
</dbReference>
<keyword evidence="8" id="KW-1185">Reference proteome</keyword>
<dbReference type="InterPro" id="IPR012818">
    <property type="entry name" value="CbiE"/>
</dbReference>
<dbReference type="NCBIfam" id="TIGR02467">
    <property type="entry name" value="CbiE"/>
    <property type="match status" value="1"/>
</dbReference>
<comment type="pathway">
    <text evidence="1">Cofactor biosynthesis; adenosylcobalamin biosynthesis.</text>
</comment>
<evidence type="ECO:0000256" key="3">
    <source>
        <dbReference type="ARBA" id="ARBA00022603"/>
    </source>
</evidence>
<evidence type="ECO:0000256" key="4">
    <source>
        <dbReference type="ARBA" id="ARBA00022679"/>
    </source>
</evidence>
<dbReference type="KEGG" id="theu:HPC62_02990"/>
<dbReference type="RefSeq" id="WP_172353683.1">
    <property type="nucleotide sequence ID" value="NZ_CP053661.1"/>
</dbReference>
<gene>
    <name evidence="7" type="primary">cbiE</name>
    <name evidence="7" type="ORF">HPC62_02990</name>
</gene>
<dbReference type="GO" id="GO:0008276">
    <property type="term" value="F:protein methyltransferase activity"/>
    <property type="evidence" value="ECO:0007669"/>
    <property type="project" value="InterPro"/>
</dbReference>
<dbReference type="GO" id="GO:0032259">
    <property type="term" value="P:methylation"/>
    <property type="evidence" value="ECO:0007669"/>
    <property type="project" value="UniProtKB-KW"/>
</dbReference>
<dbReference type="PANTHER" id="PTHR43182">
    <property type="entry name" value="COBALT-PRECORRIN-6B C(15)-METHYLTRANSFERASE (DECARBOXYLATING)"/>
    <property type="match status" value="1"/>
</dbReference>
<keyword evidence="4 7" id="KW-0808">Transferase</keyword>
<dbReference type="InterPro" id="IPR029063">
    <property type="entry name" value="SAM-dependent_MTases_sf"/>
</dbReference>
<dbReference type="UniPathway" id="UPA00148"/>
<dbReference type="NCBIfam" id="TIGR02469">
    <property type="entry name" value="CbiT"/>
    <property type="match status" value="1"/>
</dbReference>
<evidence type="ECO:0000256" key="5">
    <source>
        <dbReference type="ARBA" id="ARBA00022691"/>
    </source>
</evidence>
<dbReference type="Pfam" id="PF00590">
    <property type="entry name" value="TP_methylase"/>
    <property type="match status" value="1"/>
</dbReference>
<dbReference type="InterPro" id="IPR014776">
    <property type="entry name" value="4pyrrole_Mease_sub2"/>
</dbReference>
<keyword evidence="5" id="KW-0949">S-adenosyl-L-methionine</keyword>
<dbReference type="PIRSF" id="PIRSF036428">
    <property type="entry name" value="CobL"/>
    <property type="match status" value="1"/>
</dbReference>
<dbReference type="InterPro" id="IPR050714">
    <property type="entry name" value="Cobalamin_biosynth_MTase"/>
</dbReference>